<evidence type="ECO:0000313" key="1">
    <source>
        <dbReference type="EMBL" id="CDW91249.1"/>
    </source>
</evidence>
<reference evidence="1 2" key="1">
    <citation type="submission" date="2014-06" db="EMBL/GenBank/DDBJ databases">
        <authorList>
            <person name="Swart Estienne"/>
        </authorList>
    </citation>
    <scope>NUCLEOTIDE SEQUENCE [LARGE SCALE GENOMIC DNA]</scope>
    <source>
        <strain evidence="1 2">130c</strain>
    </source>
</reference>
<proteinExistence type="predicted"/>
<accession>A0A078BA03</accession>
<name>A0A078BA03_STYLE</name>
<sequence length="234" mass="26411">MGCVKSKGEAGVEVDVPLPPLDLSGLDAATKFETILPFKRNKLEIFELKLKAATGANKTIPFDQLRTLLGQDKVWADINDDNSVLVKVLKSKYFTEEDGNVSRDALILYGILLSSGDNKLKARVLYDVLQDNNQEFISANDKDFGETFNKIIDLVTLNLYSHVKLVDECQPRLEESEFESKLSEDVRNELSEAFLDEVFGAASKLLRKDWEAKVKDQKWLFSAKEARAKIESKF</sequence>
<dbReference type="AlphaFoldDB" id="A0A078BA03"/>
<dbReference type="Proteomes" id="UP000039865">
    <property type="component" value="Unassembled WGS sequence"/>
</dbReference>
<evidence type="ECO:0000313" key="2">
    <source>
        <dbReference type="Proteomes" id="UP000039865"/>
    </source>
</evidence>
<protein>
    <submittedName>
        <fullName evidence="1">Uncharacterized protein</fullName>
    </submittedName>
</protein>
<organism evidence="1 2">
    <name type="scientific">Stylonychia lemnae</name>
    <name type="common">Ciliate</name>
    <dbReference type="NCBI Taxonomy" id="5949"/>
    <lineage>
        <taxon>Eukaryota</taxon>
        <taxon>Sar</taxon>
        <taxon>Alveolata</taxon>
        <taxon>Ciliophora</taxon>
        <taxon>Intramacronucleata</taxon>
        <taxon>Spirotrichea</taxon>
        <taxon>Stichotrichia</taxon>
        <taxon>Sporadotrichida</taxon>
        <taxon>Oxytrichidae</taxon>
        <taxon>Stylonychinae</taxon>
        <taxon>Stylonychia</taxon>
    </lineage>
</organism>
<keyword evidence="2" id="KW-1185">Reference proteome</keyword>
<dbReference type="InParanoid" id="A0A078BA03"/>
<gene>
    <name evidence="1" type="primary">Contig11432.g12234</name>
    <name evidence="1" type="ORF">STYLEM_20402</name>
</gene>
<dbReference type="EMBL" id="CCKQ01019233">
    <property type="protein sequence ID" value="CDW91249.1"/>
    <property type="molecule type" value="Genomic_DNA"/>
</dbReference>